<dbReference type="GO" id="GO:0046872">
    <property type="term" value="F:metal ion binding"/>
    <property type="evidence" value="ECO:0007669"/>
    <property type="project" value="TreeGrafter"/>
</dbReference>
<dbReference type="AlphaFoldDB" id="A0A1G9VJU4"/>
<evidence type="ECO:0000313" key="6">
    <source>
        <dbReference type="Proteomes" id="UP000199544"/>
    </source>
</evidence>
<dbReference type="GO" id="GO:0051082">
    <property type="term" value="F:unfolded protein binding"/>
    <property type="evidence" value="ECO:0007669"/>
    <property type="project" value="TreeGrafter"/>
</dbReference>
<dbReference type="FunFam" id="2.30.33.40:FF:000001">
    <property type="entry name" value="10 kDa chaperonin"/>
    <property type="match status" value="1"/>
</dbReference>
<comment type="subcellular location">
    <subcellularLocation>
        <location evidence="3">Cytoplasm</location>
    </subcellularLocation>
</comment>
<dbReference type="GO" id="GO:0005737">
    <property type="term" value="C:cytoplasm"/>
    <property type="evidence" value="ECO:0007669"/>
    <property type="project" value="UniProtKB-SubCell"/>
</dbReference>
<dbReference type="Gene3D" id="2.30.33.40">
    <property type="entry name" value="GroES chaperonin"/>
    <property type="match status" value="1"/>
</dbReference>
<dbReference type="HAMAP" id="MF_00580">
    <property type="entry name" value="CH10"/>
    <property type="match status" value="1"/>
</dbReference>
<dbReference type="GO" id="GO:0044183">
    <property type="term" value="F:protein folding chaperone"/>
    <property type="evidence" value="ECO:0007669"/>
    <property type="project" value="InterPro"/>
</dbReference>
<dbReference type="GO" id="GO:0005524">
    <property type="term" value="F:ATP binding"/>
    <property type="evidence" value="ECO:0007669"/>
    <property type="project" value="InterPro"/>
</dbReference>
<dbReference type="OrthoDB" id="9806791at2"/>
<accession>A0A1G9VJU4</accession>
<gene>
    <name evidence="3" type="primary">groES</name>
    <name evidence="3" type="synonym">groS</name>
    <name evidence="5" type="ORF">SAMN04488137_1629</name>
</gene>
<comment type="similarity">
    <text evidence="1 3 4">Belongs to the GroES chaperonin family.</text>
</comment>
<dbReference type="NCBIfam" id="NF001534">
    <property type="entry name" value="PRK00364.2-5"/>
    <property type="match status" value="1"/>
</dbReference>
<dbReference type="PANTHER" id="PTHR10772">
    <property type="entry name" value="10 KDA HEAT SHOCK PROTEIN"/>
    <property type="match status" value="1"/>
</dbReference>
<keyword evidence="3" id="KW-0963">Cytoplasm</keyword>
<dbReference type="EMBL" id="FNHW01000001">
    <property type="protein sequence ID" value="SDM72380.1"/>
    <property type="molecule type" value="Genomic_DNA"/>
</dbReference>
<dbReference type="NCBIfam" id="NF001531">
    <property type="entry name" value="PRK00364.2-2"/>
    <property type="match status" value="1"/>
</dbReference>
<dbReference type="Proteomes" id="UP000199544">
    <property type="component" value="Unassembled WGS sequence"/>
</dbReference>
<dbReference type="RefSeq" id="WP_090233795.1">
    <property type="nucleotide sequence ID" value="NZ_FNHW01000001.1"/>
</dbReference>
<dbReference type="NCBIfam" id="NF001533">
    <property type="entry name" value="PRK00364.2-4"/>
    <property type="match status" value="1"/>
</dbReference>
<proteinExistence type="inferred from homology"/>
<dbReference type="GO" id="GO:0051087">
    <property type="term" value="F:protein-folding chaperone binding"/>
    <property type="evidence" value="ECO:0007669"/>
    <property type="project" value="TreeGrafter"/>
</dbReference>
<comment type="subunit">
    <text evidence="3">Heptamer of 7 subunits arranged in a ring. Interacts with the chaperonin GroEL.</text>
</comment>
<dbReference type="InterPro" id="IPR020818">
    <property type="entry name" value="Chaperonin_GroES"/>
</dbReference>
<evidence type="ECO:0000256" key="4">
    <source>
        <dbReference type="RuleBase" id="RU000535"/>
    </source>
</evidence>
<evidence type="ECO:0000313" key="5">
    <source>
        <dbReference type="EMBL" id="SDM72380.1"/>
    </source>
</evidence>
<evidence type="ECO:0000256" key="3">
    <source>
        <dbReference type="HAMAP-Rule" id="MF_00580"/>
    </source>
</evidence>
<dbReference type="InterPro" id="IPR011032">
    <property type="entry name" value="GroES-like_sf"/>
</dbReference>
<organism evidence="5 6">
    <name type="scientific">Fictibacillus solisalsi</name>
    <dbReference type="NCBI Taxonomy" id="459525"/>
    <lineage>
        <taxon>Bacteria</taxon>
        <taxon>Bacillati</taxon>
        <taxon>Bacillota</taxon>
        <taxon>Bacilli</taxon>
        <taxon>Bacillales</taxon>
        <taxon>Fictibacillaceae</taxon>
        <taxon>Fictibacillus</taxon>
    </lineage>
</organism>
<dbReference type="CDD" id="cd00320">
    <property type="entry name" value="cpn10"/>
    <property type="match status" value="1"/>
</dbReference>
<evidence type="ECO:0000256" key="1">
    <source>
        <dbReference type="ARBA" id="ARBA00006975"/>
    </source>
</evidence>
<comment type="function">
    <text evidence="3 4">Together with the chaperonin GroEL, plays an essential role in assisting protein folding. The GroEL-GroES system forms a nano-cage that allows encapsulation of the non-native substrate proteins and provides a physical environment optimized to promote and accelerate protein folding. GroES binds to the apical surface of the GroEL ring, thereby capping the opening of the GroEL channel.</text>
</comment>
<keyword evidence="2 3" id="KW-0143">Chaperone</keyword>
<name>A0A1G9VJU4_9BACL</name>
<reference evidence="6" key="1">
    <citation type="submission" date="2016-10" db="EMBL/GenBank/DDBJ databases">
        <authorList>
            <person name="Varghese N."/>
            <person name="Submissions S."/>
        </authorList>
    </citation>
    <scope>NUCLEOTIDE SEQUENCE [LARGE SCALE GENOMIC DNA]</scope>
    <source>
        <strain evidence="6">CGMCC 1.6854</strain>
    </source>
</reference>
<protein>
    <recommendedName>
        <fullName evidence="3">Co-chaperonin GroES</fullName>
    </recommendedName>
    <alternativeName>
        <fullName evidence="3">10 kDa chaperonin</fullName>
    </alternativeName>
    <alternativeName>
        <fullName evidence="3">Chaperonin-10</fullName>
        <shortName evidence="3">Cpn10</shortName>
    </alternativeName>
</protein>
<dbReference type="PRINTS" id="PR00297">
    <property type="entry name" value="CHAPERONIN10"/>
</dbReference>
<dbReference type="SUPFAM" id="SSF50129">
    <property type="entry name" value="GroES-like"/>
    <property type="match status" value="1"/>
</dbReference>
<dbReference type="Pfam" id="PF00166">
    <property type="entry name" value="Cpn10"/>
    <property type="match status" value="1"/>
</dbReference>
<dbReference type="SMART" id="SM00883">
    <property type="entry name" value="Cpn10"/>
    <property type="match status" value="1"/>
</dbReference>
<evidence type="ECO:0000256" key="2">
    <source>
        <dbReference type="ARBA" id="ARBA00023186"/>
    </source>
</evidence>
<dbReference type="InterPro" id="IPR037124">
    <property type="entry name" value="Chaperonin_GroES_sf"/>
</dbReference>
<dbReference type="STRING" id="459525.SAMN04488137_1629"/>
<dbReference type="PANTHER" id="PTHR10772:SF58">
    <property type="entry name" value="CO-CHAPERONIN GROES"/>
    <property type="match status" value="1"/>
</dbReference>
<sequence length="107" mass="11749">MVKPIGSRVLLEINVKEETTASGIILPDQAKEKPTKGKIVAVGRGRYENGSLIPPEVKEGDTVIYSKFAGTEIKQNDKEYLILNESDILAVIDDVEESAEKELVQHA</sequence>
<keyword evidence="6" id="KW-1185">Reference proteome</keyword>